<dbReference type="InterPro" id="IPR035965">
    <property type="entry name" value="PAS-like_dom_sf"/>
</dbReference>
<gene>
    <name evidence="3" type="ORF">Pmani_018359</name>
</gene>
<evidence type="ECO:0000259" key="2">
    <source>
        <dbReference type="PROSITE" id="PS50113"/>
    </source>
</evidence>
<reference evidence="3" key="1">
    <citation type="submission" date="2023-11" db="EMBL/GenBank/DDBJ databases">
        <title>Genome assemblies of two species of porcelain crab, Petrolisthes cinctipes and Petrolisthes manimaculis (Anomura: Porcellanidae).</title>
        <authorList>
            <person name="Angst P."/>
        </authorList>
    </citation>
    <scope>NUCLEOTIDE SEQUENCE</scope>
    <source>
        <strain evidence="3">PB745_02</strain>
        <tissue evidence="3">Gill</tissue>
    </source>
</reference>
<keyword evidence="4" id="KW-1185">Reference proteome</keyword>
<dbReference type="PROSITE" id="PS50113">
    <property type="entry name" value="PAC"/>
    <property type="match status" value="1"/>
</dbReference>
<dbReference type="SUPFAM" id="SSF55785">
    <property type="entry name" value="PYP-like sensor domain (PAS domain)"/>
    <property type="match status" value="1"/>
</dbReference>
<name>A0AAE1U8V0_9EUCA</name>
<evidence type="ECO:0000256" key="1">
    <source>
        <dbReference type="SAM" id="MobiDB-lite"/>
    </source>
</evidence>
<dbReference type="InterPro" id="IPR000700">
    <property type="entry name" value="PAS-assoc_C"/>
</dbReference>
<evidence type="ECO:0000313" key="4">
    <source>
        <dbReference type="Proteomes" id="UP001292094"/>
    </source>
</evidence>
<comment type="caution">
    <text evidence="3">The sequence shown here is derived from an EMBL/GenBank/DDBJ whole genome shotgun (WGS) entry which is preliminary data.</text>
</comment>
<accession>A0AAE1U8V0</accession>
<dbReference type="Gene3D" id="3.30.450.20">
    <property type="entry name" value="PAS domain"/>
    <property type="match status" value="1"/>
</dbReference>
<dbReference type="GO" id="GO:0016020">
    <property type="term" value="C:membrane"/>
    <property type="evidence" value="ECO:0007669"/>
    <property type="project" value="InterPro"/>
</dbReference>
<feature type="region of interest" description="Disordered" evidence="1">
    <location>
        <begin position="48"/>
        <end position="68"/>
    </location>
</feature>
<dbReference type="Proteomes" id="UP001292094">
    <property type="component" value="Unassembled WGS sequence"/>
</dbReference>
<dbReference type="Pfam" id="PF13426">
    <property type="entry name" value="PAS_9"/>
    <property type="match status" value="1"/>
</dbReference>
<dbReference type="GO" id="GO:0005249">
    <property type="term" value="F:voltage-gated potassium channel activity"/>
    <property type="evidence" value="ECO:0007669"/>
    <property type="project" value="InterPro"/>
</dbReference>
<dbReference type="InterPro" id="IPR003949">
    <property type="entry name" value="K_chnl_volt-dep_EAG"/>
</dbReference>
<proteinExistence type="predicted"/>
<organism evidence="3 4">
    <name type="scientific">Petrolisthes manimaculis</name>
    <dbReference type="NCBI Taxonomy" id="1843537"/>
    <lineage>
        <taxon>Eukaryota</taxon>
        <taxon>Metazoa</taxon>
        <taxon>Ecdysozoa</taxon>
        <taxon>Arthropoda</taxon>
        <taxon>Crustacea</taxon>
        <taxon>Multicrustacea</taxon>
        <taxon>Malacostraca</taxon>
        <taxon>Eumalacostraca</taxon>
        <taxon>Eucarida</taxon>
        <taxon>Decapoda</taxon>
        <taxon>Pleocyemata</taxon>
        <taxon>Anomura</taxon>
        <taxon>Galatheoidea</taxon>
        <taxon>Porcellanidae</taxon>
        <taxon>Petrolisthes</taxon>
    </lineage>
</organism>
<dbReference type="InterPro" id="IPR000014">
    <property type="entry name" value="PAS"/>
</dbReference>
<sequence length="77" mass="8741">MSVPTASRTPLWLLLHIAPIKNEKDIVVLFLCTFRDITALKQPIEAEDSRGKDWGEGQGELQTKGTKPGMKEISYWR</sequence>
<evidence type="ECO:0000313" key="3">
    <source>
        <dbReference type="EMBL" id="KAK4310054.1"/>
    </source>
</evidence>
<dbReference type="AlphaFoldDB" id="A0AAE1U8V0"/>
<feature type="domain" description="PAC" evidence="2">
    <location>
        <begin position="1"/>
        <end position="49"/>
    </location>
</feature>
<protein>
    <recommendedName>
        <fullName evidence="2">PAC domain-containing protein</fullName>
    </recommendedName>
</protein>
<dbReference type="PRINTS" id="PR01464">
    <property type="entry name" value="EAGCHANNEL"/>
</dbReference>
<dbReference type="CDD" id="cd00130">
    <property type="entry name" value="PAS"/>
    <property type="match status" value="1"/>
</dbReference>
<dbReference type="EMBL" id="JAWZYT010001683">
    <property type="protein sequence ID" value="KAK4310054.1"/>
    <property type="molecule type" value="Genomic_DNA"/>
</dbReference>